<dbReference type="GO" id="GO:0046872">
    <property type="term" value="F:metal ion binding"/>
    <property type="evidence" value="ECO:0007669"/>
    <property type="project" value="UniProtKB-KW"/>
</dbReference>
<evidence type="ECO:0000256" key="8">
    <source>
        <dbReference type="ARBA" id="ARBA00023204"/>
    </source>
</evidence>
<keyword evidence="6" id="KW-0408">Iron</keyword>
<dbReference type="VEuPathDB" id="TrichDB:TRFO_02435"/>
<keyword evidence="5" id="KW-0378">Hydrolase</keyword>
<dbReference type="SUPFAM" id="SSF48150">
    <property type="entry name" value="DNA-glycosylase"/>
    <property type="match status" value="1"/>
</dbReference>
<keyword evidence="8" id="KW-0234">DNA repair</keyword>
<comment type="similarity">
    <text evidence="2">Belongs to the Nth/MutY family.</text>
</comment>
<gene>
    <name evidence="13" type="ORF">TRFO_02435</name>
</gene>
<feature type="region of interest" description="Disordered" evidence="11">
    <location>
        <begin position="258"/>
        <end position="281"/>
    </location>
</feature>
<dbReference type="GeneID" id="94825391"/>
<evidence type="ECO:0000256" key="10">
    <source>
        <dbReference type="ARBA" id="ARBA00023295"/>
    </source>
</evidence>
<name>A0A1J4J8Z9_9EUKA</name>
<keyword evidence="3" id="KW-0479">Metal-binding</keyword>
<evidence type="ECO:0000256" key="2">
    <source>
        <dbReference type="ARBA" id="ARBA00008343"/>
    </source>
</evidence>
<dbReference type="Pfam" id="PF00730">
    <property type="entry name" value="HhH-GPD"/>
    <property type="match status" value="1"/>
</dbReference>
<dbReference type="GO" id="GO:0000703">
    <property type="term" value="F:oxidized pyrimidine nucleobase lesion DNA N-glycosylase activity"/>
    <property type="evidence" value="ECO:0007669"/>
    <property type="project" value="TreeGrafter"/>
</dbReference>
<keyword evidence="10" id="KW-0326">Glycosidase</keyword>
<dbReference type="CDD" id="cd00056">
    <property type="entry name" value="ENDO3c"/>
    <property type="match status" value="1"/>
</dbReference>
<dbReference type="PANTHER" id="PTHR43286">
    <property type="entry name" value="ENDONUCLEASE III-LIKE PROTEIN 1"/>
    <property type="match status" value="1"/>
</dbReference>
<feature type="compositionally biased region" description="Basic residues" evidence="11">
    <location>
        <begin position="259"/>
        <end position="273"/>
    </location>
</feature>
<dbReference type="GO" id="GO:0006289">
    <property type="term" value="P:nucleotide-excision repair"/>
    <property type="evidence" value="ECO:0007669"/>
    <property type="project" value="TreeGrafter"/>
</dbReference>
<dbReference type="Gene3D" id="1.10.1670.10">
    <property type="entry name" value="Helix-hairpin-Helix base-excision DNA repair enzymes (C-terminal)"/>
    <property type="match status" value="1"/>
</dbReference>
<evidence type="ECO:0000313" key="13">
    <source>
        <dbReference type="EMBL" id="OHS93885.1"/>
    </source>
</evidence>
<keyword evidence="7" id="KW-0411">Iron-sulfur</keyword>
<dbReference type="FunFam" id="1.10.340.30:FF:000001">
    <property type="entry name" value="Endonuclease III"/>
    <property type="match status" value="1"/>
</dbReference>
<evidence type="ECO:0000256" key="3">
    <source>
        <dbReference type="ARBA" id="ARBA00022723"/>
    </source>
</evidence>
<dbReference type="OrthoDB" id="2099276at2759"/>
<sequence>MRKLLYRGARLLFRKKLMKRKAKEQLDLLIQFRKNELDNNGEDPIEYKDEKNDKNDNSESAKNHRFQILIGLMLSAQTRDEITEQVLKNLNEGFKGGLTPAVLSKANLDTVKKLIKRASFYNKKAERIIEAAKICMKDYDGDIQKTYDGLVALNGVGKKMATLAMGQAWGDRVGIGVDTHIHRIANKLKWVKTKSPNETEDELQKLFDKELWEQVDQAVLYFGQNVCTAVKQRCDICPITKTCPSFVDIEDVGSIAANSKRKKQTKRETKKKQIKEGDNDNTENLVSFSLRRSERIRKKRKFESDSSD</sequence>
<comment type="cofactor">
    <cofactor evidence="1">
        <name>[4Fe-4S] cluster</name>
        <dbReference type="ChEBI" id="CHEBI:49883"/>
    </cofactor>
</comment>
<feature type="compositionally biased region" description="Basic and acidic residues" evidence="11">
    <location>
        <begin position="45"/>
        <end position="60"/>
    </location>
</feature>
<feature type="region of interest" description="Disordered" evidence="11">
    <location>
        <begin position="41"/>
        <end position="60"/>
    </location>
</feature>
<feature type="domain" description="HhH-GPD" evidence="12">
    <location>
        <begin position="74"/>
        <end position="225"/>
    </location>
</feature>
<evidence type="ECO:0000256" key="6">
    <source>
        <dbReference type="ARBA" id="ARBA00023004"/>
    </source>
</evidence>
<dbReference type="AlphaFoldDB" id="A0A1J4J8Z9"/>
<reference evidence="13" key="1">
    <citation type="submission" date="2016-10" db="EMBL/GenBank/DDBJ databases">
        <authorList>
            <person name="Benchimol M."/>
            <person name="Almeida L.G."/>
            <person name="Vasconcelos A.T."/>
            <person name="Perreira-Neves A."/>
            <person name="Rosa I.A."/>
            <person name="Tasca T."/>
            <person name="Bogo M.R."/>
            <person name="de Souza W."/>
        </authorList>
    </citation>
    <scope>NUCLEOTIDE SEQUENCE [LARGE SCALE GENOMIC DNA]</scope>
    <source>
        <strain evidence="13">K</strain>
    </source>
</reference>
<evidence type="ECO:0000256" key="4">
    <source>
        <dbReference type="ARBA" id="ARBA00022763"/>
    </source>
</evidence>
<organism evidence="13 14">
    <name type="scientific">Tritrichomonas foetus</name>
    <dbReference type="NCBI Taxonomy" id="1144522"/>
    <lineage>
        <taxon>Eukaryota</taxon>
        <taxon>Metamonada</taxon>
        <taxon>Parabasalia</taxon>
        <taxon>Tritrichomonadida</taxon>
        <taxon>Tritrichomonadidae</taxon>
        <taxon>Tritrichomonas</taxon>
    </lineage>
</organism>
<comment type="caution">
    <text evidence="13">The sequence shown here is derived from an EMBL/GenBank/DDBJ whole genome shotgun (WGS) entry which is preliminary data.</text>
</comment>
<dbReference type="PANTHER" id="PTHR43286:SF1">
    <property type="entry name" value="ENDONUCLEASE III-LIKE PROTEIN 1"/>
    <property type="match status" value="1"/>
</dbReference>
<keyword evidence="4" id="KW-0227">DNA damage</keyword>
<dbReference type="SMART" id="SM00525">
    <property type="entry name" value="FES"/>
    <property type="match status" value="1"/>
</dbReference>
<accession>A0A1J4J8Z9</accession>
<evidence type="ECO:0000256" key="7">
    <source>
        <dbReference type="ARBA" id="ARBA00023014"/>
    </source>
</evidence>
<dbReference type="InterPro" id="IPR011257">
    <property type="entry name" value="DNA_glycosylase"/>
</dbReference>
<evidence type="ECO:0000256" key="5">
    <source>
        <dbReference type="ARBA" id="ARBA00022801"/>
    </source>
</evidence>
<keyword evidence="13" id="KW-0540">Nuclease</keyword>
<dbReference type="InterPro" id="IPR003265">
    <property type="entry name" value="HhH-GPD_domain"/>
</dbReference>
<dbReference type="Gene3D" id="1.10.340.30">
    <property type="entry name" value="Hypothetical protein, domain 2"/>
    <property type="match status" value="1"/>
</dbReference>
<dbReference type="GO" id="GO:0003906">
    <property type="term" value="F:DNA-(apurinic or apyrimidinic site) endonuclease activity"/>
    <property type="evidence" value="ECO:0007669"/>
    <property type="project" value="TreeGrafter"/>
</dbReference>
<dbReference type="GO" id="GO:0016829">
    <property type="term" value="F:lyase activity"/>
    <property type="evidence" value="ECO:0007669"/>
    <property type="project" value="UniProtKB-KW"/>
</dbReference>
<dbReference type="InterPro" id="IPR023170">
    <property type="entry name" value="HhH_base_excis_C"/>
</dbReference>
<dbReference type="GO" id="GO:0051539">
    <property type="term" value="F:4 iron, 4 sulfur cluster binding"/>
    <property type="evidence" value="ECO:0007669"/>
    <property type="project" value="InterPro"/>
</dbReference>
<dbReference type="Proteomes" id="UP000179807">
    <property type="component" value="Unassembled WGS sequence"/>
</dbReference>
<evidence type="ECO:0000313" key="14">
    <source>
        <dbReference type="Proteomes" id="UP000179807"/>
    </source>
</evidence>
<dbReference type="SMART" id="SM00478">
    <property type="entry name" value="ENDO3c"/>
    <property type="match status" value="1"/>
</dbReference>
<evidence type="ECO:0000259" key="12">
    <source>
        <dbReference type="SMART" id="SM00478"/>
    </source>
</evidence>
<evidence type="ECO:0000256" key="11">
    <source>
        <dbReference type="SAM" id="MobiDB-lite"/>
    </source>
</evidence>
<protein>
    <submittedName>
        <fullName evidence="13">Endonuclease III like protein</fullName>
    </submittedName>
</protein>
<dbReference type="GO" id="GO:0005634">
    <property type="term" value="C:nucleus"/>
    <property type="evidence" value="ECO:0007669"/>
    <property type="project" value="TreeGrafter"/>
</dbReference>
<keyword evidence="9" id="KW-0456">Lyase</keyword>
<evidence type="ECO:0000256" key="1">
    <source>
        <dbReference type="ARBA" id="ARBA00001966"/>
    </source>
</evidence>
<proteinExistence type="inferred from homology"/>
<dbReference type="InterPro" id="IPR003651">
    <property type="entry name" value="Endonuclease3_FeS-loop_motif"/>
</dbReference>
<keyword evidence="14" id="KW-1185">Reference proteome</keyword>
<evidence type="ECO:0000256" key="9">
    <source>
        <dbReference type="ARBA" id="ARBA00023239"/>
    </source>
</evidence>
<dbReference type="GO" id="GO:0006285">
    <property type="term" value="P:base-excision repair, AP site formation"/>
    <property type="evidence" value="ECO:0007669"/>
    <property type="project" value="TreeGrafter"/>
</dbReference>
<dbReference type="EMBL" id="MLAK01001370">
    <property type="protein sequence ID" value="OHS93885.1"/>
    <property type="molecule type" value="Genomic_DNA"/>
</dbReference>
<dbReference type="RefSeq" id="XP_068347022.1">
    <property type="nucleotide sequence ID" value="XM_068490687.1"/>
</dbReference>
<keyword evidence="13" id="KW-0255">Endonuclease</keyword>